<dbReference type="InterPro" id="IPR016137">
    <property type="entry name" value="RGS"/>
</dbReference>
<accession>A0A8T3DFE9</accession>
<dbReference type="InterPro" id="IPR036305">
    <property type="entry name" value="RGS_sf"/>
</dbReference>
<feature type="domain" description="RGS" evidence="2">
    <location>
        <begin position="85"/>
        <end position="201"/>
    </location>
</feature>
<dbReference type="Proteomes" id="UP000829720">
    <property type="component" value="Unassembled WGS sequence"/>
</dbReference>
<dbReference type="SUPFAM" id="SSF48097">
    <property type="entry name" value="Regulator of G-protein signaling, RGS"/>
    <property type="match status" value="1"/>
</dbReference>
<protein>
    <recommendedName>
        <fullName evidence="2">RGS domain-containing protein</fullName>
    </recommendedName>
</protein>
<evidence type="ECO:0000313" key="4">
    <source>
        <dbReference type="Proteomes" id="UP000829720"/>
    </source>
</evidence>
<organism evidence="3 4">
    <name type="scientific">Albula goreensis</name>
    <dbReference type="NCBI Taxonomy" id="1534307"/>
    <lineage>
        <taxon>Eukaryota</taxon>
        <taxon>Metazoa</taxon>
        <taxon>Chordata</taxon>
        <taxon>Craniata</taxon>
        <taxon>Vertebrata</taxon>
        <taxon>Euteleostomi</taxon>
        <taxon>Actinopterygii</taxon>
        <taxon>Neopterygii</taxon>
        <taxon>Teleostei</taxon>
        <taxon>Albuliformes</taxon>
        <taxon>Albulidae</taxon>
        <taxon>Albula</taxon>
    </lineage>
</organism>
<proteinExistence type="predicted"/>
<dbReference type="Pfam" id="PF00615">
    <property type="entry name" value="RGS"/>
    <property type="match status" value="1"/>
</dbReference>
<sequence>MRRRASQRDSQAPPSCDSSPETPPCGPAHTCVPHPRWCCCSCSWLTVRNKKKDVCSHSRSASNVSTLGSLQSRLSVSEVSSWSVSFGTLLESVSGRRVFMEFLRSEHSDENMLFWLACQELQTQTHHSAIAETAKQIYLDYISILSPKEVSIDASVREAINRSMAAPTAHMFDEAQAQIHALMHRDSYPRFLSSPLYQSLLHGAPAAAPTSIH</sequence>
<feature type="region of interest" description="Disordered" evidence="1">
    <location>
        <begin position="1"/>
        <end position="24"/>
    </location>
</feature>
<dbReference type="SMART" id="SM00315">
    <property type="entry name" value="RGS"/>
    <property type="match status" value="1"/>
</dbReference>
<keyword evidence="4" id="KW-1185">Reference proteome</keyword>
<feature type="compositionally biased region" description="Polar residues" evidence="1">
    <location>
        <begin position="8"/>
        <end position="20"/>
    </location>
</feature>
<evidence type="ECO:0000259" key="2">
    <source>
        <dbReference type="PROSITE" id="PS50132"/>
    </source>
</evidence>
<dbReference type="EMBL" id="JAERUA010000010">
    <property type="protein sequence ID" value="KAI1894926.1"/>
    <property type="molecule type" value="Genomic_DNA"/>
</dbReference>
<gene>
    <name evidence="3" type="ORF">AGOR_G00120790</name>
</gene>
<evidence type="ECO:0000256" key="1">
    <source>
        <dbReference type="SAM" id="MobiDB-lite"/>
    </source>
</evidence>
<dbReference type="PANTHER" id="PTHR10845">
    <property type="entry name" value="REGULATOR OF G PROTEIN SIGNALING"/>
    <property type="match status" value="1"/>
</dbReference>
<reference evidence="3" key="1">
    <citation type="submission" date="2021-01" db="EMBL/GenBank/DDBJ databases">
        <authorList>
            <person name="Zahm M."/>
            <person name="Roques C."/>
            <person name="Cabau C."/>
            <person name="Klopp C."/>
            <person name="Donnadieu C."/>
            <person name="Jouanno E."/>
            <person name="Lampietro C."/>
            <person name="Louis A."/>
            <person name="Herpin A."/>
            <person name="Echchiki A."/>
            <person name="Berthelot C."/>
            <person name="Parey E."/>
            <person name="Roest-Crollius H."/>
            <person name="Braasch I."/>
            <person name="Postlethwait J."/>
            <person name="Bobe J."/>
            <person name="Montfort J."/>
            <person name="Bouchez O."/>
            <person name="Begum T."/>
            <person name="Mejri S."/>
            <person name="Adams A."/>
            <person name="Chen W.-J."/>
            <person name="Guiguen Y."/>
        </authorList>
    </citation>
    <scope>NUCLEOTIDE SEQUENCE</scope>
    <source>
        <tissue evidence="3">Blood</tissue>
    </source>
</reference>
<dbReference type="PRINTS" id="PR01301">
    <property type="entry name" value="RGSPROTEIN"/>
</dbReference>
<dbReference type="PROSITE" id="PS50132">
    <property type="entry name" value="RGS"/>
    <property type="match status" value="1"/>
</dbReference>
<dbReference type="AlphaFoldDB" id="A0A8T3DFE9"/>
<evidence type="ECO:0000313" key="3">
    <source>
        <dbReference type="EMBL" id="KAI1894926.1"/>
    </source>
</evidence>
<dbReference type="OrthoDB" id="10266999at2759"/>
<name>A0A8T3DFE9_9TELE</name>
<dbReference type="PANTHER" id="PTHR10845:SF277">
    <property type="entry name" value="REGULATOR OF G-PROTEIN SIGNALING 20"/>
    <property type="match status" value="1"/>
</dbReference>
<dbReference type="InterPro" id="IPR044926">
    <property type="entry name" value="RGS_subdomain_2"/>
</dbReference>
<dbReference type="FunFam" id="1.10.167.10:FF:000001">
    <property type="entry name" value="Putative regulator of g-protein signaling 12"/>
    <property type="match status" value="1"/>
</dbReference>
<dbReference type="Gene3D" id="1.10.167.10">
    <property type="entry name" value="Regulator of G-protein Signalling 4, domain 2"/>
    <property type="match status" value="1"/>
</dbReference>
<comment type="caution">
    <text evidence="3">The sequence shown here is derived from an EMBL/GenBank/DDBJ whole genome shotgun (WGS) entry which is preliminary data.</text>
</comment>